<evidence type="ECO:0000313" key="3">
    <source>
        <dbReference type="Proteomes" id="UP000254235"/>
    </source>
</evidence>
<reference evidence="2 3" key="1">
    <citation type="submission" date="2018-06" db="EMBL/GenBank/DDBJ databases">
        <authorList>
            <consortium name="Pathogen Informatics"/>
            <person name="Doyle S."/>
        </authorList>
    </citation>
    <scope>NUCLEOTIDE SEQUENCE [LARGE SCALE GENOMIC DNA]</scope>
    <source>
        <strain evidence="2 3">NCTC13043</strain>
    </source>
</reference>
<name>A0A379GB55_9BACT</name>
<feature type="domain" description="Type I restriction enzyme HindI endonuclease subunit-like C-terminal" evidence="1">
    <location>
        <begin position="1"/>
        <end position="34"/>
    </location>
</feature>
<evidence type="ECO:0000313" key="2">
    <source>
        <dbReference type="EMBL" id="SUC38136.1"/>
    </source>
</evidence>
<dbReference type="REBASE" id="409772">
    <property type="entry name" value="Ppa13043ORF2649P"/>
</dbReference>
<dbReference type="Pfam" id="PF11867">
    <property type="entry name" value="T1RH-like_C"/>
    <property type="match status" value="1"/>
</dbReference>
<evidence type="ECO:0000259" key="1">
    <source>
        <dbReference type="Pfam" id="PF11867"/>
    </source>
</evidence>
<sequence length="62" mass="7411">MRRMIKHLLKKYHYPPEEAANALETVIKQCEQWTDNEQENYSTKSAKMYEIHEDDILMAAEP</sequence>
<accession>A0A379GB55</accession>
<dbReference type="AlphaFoldDB" id="A0A379GB55"/>
<dbReference type="EMBL" id="UGTP01000007">
    <property type="protein sequence ID" value="SUC38136.1"/>
    <property type="molecule type" value="Genomic_DNA"/>
</dbReference>
<organism evidence="2 3">
    <name type="scientific">Prevotella pallens</name>
    <dbReference type="NCBI Taxonomy" id="60133"/>
    <lineage>
        <taxon>Bacteria</taxon>
        <taxon>Pseudomonadati</taxon>
        <taxon>Bacteroidota</taxon>
        <taxon>Bacteroidia</taxon>
        <taxon>Bacteroidales</taxon>
        <taxon>Prevotellaceae</taxon>
        <taxon>Prevotella</taxon>
    </lineage>
</organism>
<dbReference type="InterPro" id="IPR021810">
    <property type="entry name" value="T1RH-like_C"/>
</dbReference>
<gene>
    <name evidence="2" type="ORF">NCTC13043_02637</name>
</gene>
<protein>
    <submittedName>
        <fullName evidence="2">Domain of uncharacterized function (DUF3387)</fullName>
    </submittedName>
</protein>
<proteinExistence type="predicted"/>
<dbReference type="Proteomes" id="UP000254235">
    <property type="component" value="Unassembled WGS sequence"/>
</dbReference>